<evidence type="ECO:0000313" key="2">
    <source>
        <dbReference type="Proteomes" id="UP001176941"/>
    </source>
</evidence>
<keyword evidence="2" id="KW-1185">Reference proteome</keyword>
<dbReference type="Proteomes" id="UP001176941">
    <property type="component" value="Chromosome 8"/>
</dbReference>
<organism evidence="1 2">
    <name type="scientific">Rangifer tarandus platyrhynchus</name>
    <name type="common">Svalbard reindeer</name>
    <dbReference type="NCBI Taxonomy" id="3082113"/>
    <lineage>
        <taxon>Eukaryota</taxon>
        <taxon>Metazoa</taxon>
        <taxon>Chordata</taxon>
        <taxon>Craniata</taxon>
        <taxon>Vertebrata</taxon>
        <taxon>Euteleostomi</taxon>
        <taxon>Mammalia</taxon>
        <taxon>Eutheria</taxon>
        <taxon>Laurasiatheria</taxon>
        <taxon>Artiodactyla</taxon>
        <taxon>Ruminantia</taxon>
        <taxon>Pecora</taxon>
        <taxon>Cervidae</taxon>
        <taxon>Odocoileinae</taxon>
        <taxon>Rangifer</taxon>
    </lineage>
</organism>
<proteinExistence type="predicted"/>
<accession>A0ABN8ZZQ9</accession>
<reference evidence="1" key="1">
    <citation type="submission" date="2023-04" db="EMBL/GenBank/DDBJ databases">
        <authorList>
            <consortium name="ELIXIR-Norway"/>
        </authorList>
    </citation>
    <scope>NUCLEOTIDE SEQUENCE [LARGE SCALE GENOMIC DNA]</scope>
</reference>
<name>A0ABN8ZZQ9_RANTA</name>
<protein>
    <submittedName>
        <fullName evidence="1">Uncharacterized protein</fullName>
    </submittedName>
</protein>
<gene>
    <name evidence="1" type="ORF">MRATA1EN1_LOCUS27857</name>
</gene>
<dbReference type="EMBL" id="OX459944">
    <property type="protein sequence ID" value="CAI9178895.1"/>
    <property type="molecule type" value="Genomic_DNA"/>
</dbReference>
<evidence type="ECO:0000313" key="1">
    <source>
        <dbReference type="EMBL" id="CAI9178895.1"/>
    </source>
</evidence>
<sequence length="109" mass="12418">MDWLNLFAVQGTLKSLLQHHSSKASIFRHLAFFTIQLSHPYMTTGKTIALTRWTFVGKVMSLLFNTLSRLVITFLPRSKHPLISWLQSPSAVILEPKKLLSYYARKGGS</sequence>